<evidence type="ECO:0000256" key="1">
    <source>
        <dbReference type="ARBA" id="ARBA00006056"/>
    </source>
</evidence>
<comment type="similarity">
    <text evidence="1">Belongs to the LDH2/MDH2 oxidoreductase family.</text>
</comment>
<dbReference type="InterPro" id="IPR043144">
    <property type="entry name" value="Mal/L-sulf/L-lact_DH-like_ah"/>
</dbReference>
<keyword evidence="2" id="KW-0560">Oxidoreductase</keyword>
<evidence type="ECO:0000313" key="3">
    <source>
        <dbReference type="EMBL" id="ACP25798.1"/>
    </source>
</evidence>
<proteinExistence type="inferred from homology"/>
<evidence type="ECO:0000313" key="4">
    <source>
        <dbReference type="Proteomes" id="UP000001054"/>
    </source>
</evidence>
<accession>C3MEC9</accession>
<organism evidence="3 4">
    <name type="scientific">Sinorhizobium fredii (strain NBRC 101917 / NGR234)</name>
    <dbReference type="NCBI Taxonomy" id="394"/>
    <lineage>
        <taxon>Bacteria</taxon>
        <taxon>Pseudomonadati</taxon>
        <taxon>Pseudomonadota</taxon>
        <taxon>Alphaproteobacteria</taxon>
        <taxon>Hyphomicrobiales</taxon>
        <taxon>Rhizobiaceae</taxon>
        <taxon>Sinorhizobium/Ensifer group</taxon>
        <taxon>Sinorhizobium</taxon>
    </lineage>
</organism>
<dbReference type="Proteomes" id="UP000001054">
    <property type="component" value="Chromosome"/>
</dbReference>
<dbReference type="SUPFAM" id="SSF89733">
    <property type="entry name" value="L-sulfolactate dehydrogenase-like"/>
    <property type="match status" value="1"/>
</dbReference>
<gene>
    <name evidence="3" type="ordered locus">NGR_c20350</name>
</gene>
<dbReference type="KEGG" id="rhi:NGR_c20350"/>
<protein>
    <submittedName>
        <fullName evidence="3">Malate dehydrogenase</fullName>
    </submittedName>
</protein>
<dbReference type="HOGENOM" id="CLU_040452_0_0_5"/>
<dbReference type="Pfam" id="PF02615">
    <property type="entry name" value="Ldh_2"/>
    <property type="match status" value="1"/>
</dbReference>
<dbReference type="Gene3D" id="3.30.1370.60">
    <property type="entry name" value="Hypothetical oxidoreductase yiak, domain 2"/>
    <property type="match status" value="1"/>
</dbReference>
<evidence type="ECO:0000256" key="2">
    <source>
        <dbReference type="ARBA" id="ARBA00023002"/>
    </source>
</evidence>
<dbReference type="GO" id="GO:0016491">
    <property type="term" value="F:oxidoreductase activity"/>
    <property type="evidence" value="ECO:0007669"/>
    <property type="project" value="UniProtKB-KW"/>
</dbReference>
<keyword evidence="4" id="KW-1185">Reference proteome</keyword>
<dbReference type="AlphaFoldDB" id="C3MEC9"/>
<sequence>MTAAKLPAIGCEHPMAGIARRTHARVPPYAFYEGRKQDWRFSMADEVTLVGQEAEGLAARACRGAGATEPTTRSLVAATMSAALFGPPTLGFPHLVDYLDSFRDGRISTNPQPKLNRPFAAFFVSDADRGIAQLGFDQAFDQFVETVRHFGVAIFTQTNSYTAGELGYFVRRLAAEGIVGLAATNANAMVVAKPGGPAVYSTNPLAFGFPMGDGSPPMIIDQASSATAFVNIVAAASEGRSIPAGWAVDADGNDTEDPNLALKGALLAFGGRKGANVALMVEMMSAGLSGGPWSLDTPDFRSGDVSPGVGMTVIAMMPGVDQAARIARARTQADRLAGLGVFIPGVTGTSKKEQLTIPAGVHRRIAEFAANAPAAGNMSLA</sequence>
<reference evidence="3 4" key="1">
    <citation type="journal article" date="2009" name="Appl. Environ. Microbiol.">
        <title>Rhizobium sp. strain NGR234 possesses a remarkable number of secretion systems.</title>
        <authorList>
            <person name="Schmeisser C."/>
            <person name="Liesegang H."/>
            <person name="Krysciak D."/>
            <person name="Bakkou N."/>
            <person name="Le Quere A."/>
            <person name="Wollherr A."/>
            <person name="Heinemeyer I."/>
            <person name="Morgenstern B."/>
            <person name="Pommerening-Roeser A."/>
            <person name="Flores M."/>
            <person name="Palacios R."/>
            <person name="Brenner S."/>
            <person name="Gottschalk G."/>
            <person name="Schmitz R.A."/>
            <person name="Broughton W.J."/>
            <person name="Perret X."/>
            <person name="Strittmatter A.W."/>
            <person name="Streit W.R."/>
        </authorList>
    </citation>
    <scope>NUCLEOTIDE SEQUENCE [LARGE SCALE GENOMIC DNA]</scope>
    <source>
        <strain evidence="4">NBRC 101917 / NGR234</strain>
    </source>
</reference>
<dbReference type="OrthoDB" id="9811519at2"/>
<name>C3MEC9_SINFN</name>
<dbReference type="STRING" id="394.NGR_c20350"/>
<dbReference type="eggNOG" id="COG2055">
    <property type="taxonomic scope" value="Bacteria"/>
</dbReference>
<dbReference type="PANTHER" id="PTHR11091:SF0">
    <property type="entry name" value="MALATE DEHYDROGENASE"/>
    <property type="match status" value="1"/>
</dbReference>
<dbReference type="InterPro" id="IPR036111">
    <property type="entry name" value="Mal/L-sulfo/L-lacto_DH-like_sf"/>
</dbReference>
<dbReference type="InterPro" id="IPR043143">
    <property type="entry name" value="Mal/L-sulf/L-lact_DH-like_NADP"/>
</dbReference>
<dbReference type="Gene3D" id="1.10.1530.10">
    <property type="match status" value="1"/>
</dbReference>
<dbReference type="InterPro" id="IPR003767">
    <property type="entry name" value="Malate/L-lactate_DH-like"/>
</dbReference>
<dbReference type="PATRIC" id="fig|394.7.peg.4858"/>
<dbReference type="EMBL" id="CP001389">
    <property type="protein sequence ID" value="ACP25798.1"/>
    <property type="molecule type" value="Genomic_DNA"/>
</dbReference>
<dbReference type="PANTHER" id="PTHR11091">
    <property type="entry name" value="OXIDOREDUCTASE-RELATED"/>
    <property type="match status" value="1"/>
</dbReference>